<evidence type="ECO:0000313" key="3">
    <source>
        <dbReference type="Proteomes" id="UP000298663"/>
    </source>
</evidence>
<dbReference type="AlphaFoldDB" id="A0A4U5LPD0"/>
<evidence type="ECO:0008006" key="4">
    <source>
        <dbReference type="Google" id="ProtNLM"/>
    </source>
</evidence>
<dbReference type="OrthoDB" id="547031at2759"/>
<name>A0A4U5LPD0_STECR</name>
<reference evidence="2 3" key="1">
    <citation type="journal article" date="2015" name="Genome Biol.">
        <title>Comparative genomics of Steinernema reveals deeply conserved gene regulatory networks.</title>
        <authorList>
            <person name="Dillman A.R."/>
            <person name="Macchietto M."/>
            <person name="Porter C.F."/>
            <person name="Rogers A."/>
            <person name="Williams B."/>
            <person name="Antoshechkin I."/>
            <person name="Lee M.M."/>
            <person name="Goodwin Z."/>
            <person name="Lu X."/>
            <person name="Lewis E.E."/>
            <person name="Goodrich-Blair H."/>
            <person name="Stock S.P."/>
            <person name="Adams B.J."/>
            <person name="Sternberg P.W."/>
            <person name="Mortazavi A."/>
        </authorList>
    </citation>
    <scope>NUCLEOTIDE SEQUENCE [LARGE SCALE GENOMIC DNA]</scope>
    <source>
        <strain evidence="2 3">ALL</strain>
    </source>
</reference>
<keyword evidence="1" id="KW-0732">Signal</keyword>
<evidence type="ECO:0000256" key="1">
    <source>
        <dbReference type="SAM" id="SignalP"/>
    </source>
</evidence>
<dbReference type="Proteomes" id="UP000298663">
    <property type="component" value="Unassembled WGS sequence"/>
</dbReference>
<evidence type="ECO:0000313" key="2">
    <source>
        <dbReference type="EMBL" id="TKR57771.1"/>
    </source>
</evidence>
<accession>A0A4U5LPD0</accession>
<sequence length="90" mass="10146">MGLLLLAFFLPLLLASPAPPNELVLGGTEVPVGKYPFFVRLEMVMNNGKKMLCGGSLLTDRHVLTLDCFSLRCRPQTRRVQGLHWNHQDR</sequence>
<feature type="chain" id="PRO_5020270310" description="Peptidase S1 domain-containing protein" evidence="1">
    <location>
        <begin position="16"/>
        <end position="90"/>
    </location>
</feature>
<dbReference type="InterPro" id="IPR043504">
    <property type="entry name" value="Peptidase_S1_PA_chymotrypsin"/>
</dbReference>
<organism evidence="2 3">
    <name type="scientific">Steinernema carpocapsae</name>
    <name type="common">Entomopathogenic nematode</name>
    <dbReference type="NCBI Taxonomy" id="34508"/>
    <lineage>
        <taxon>Eukaryota</taxon>
        <taxon>Metazoa</taxon>
        <taxon>Ecdysozoa</taxon>
        <taxon>Nematoda</taxon>
        <taxon>Chromadorea</taxon>
        <taxon>Rhabditida</taxon>
        <taxon>Tylenchina</taxon>
        <taxon>Panagrolaimomorpha</taxon>
        <taxon>Strongyloidoidea</taxon>
        <taxon>Steinernematidae</taxon>
        <taxon>Steinernema</taxon>
    </lineage>
</organism>
<feature type="signal peptide" evidence="1">
    <location>
        <begin position="1"/>
        <end position="15"/>
    </location>
</feature>
<protein>
    <recommendedName>
        <fullName evidence="4">Peptidase S1 domain-containing protein</fullName>
    </recommendedName>
</protein>
<dbReference type="EMBL" id="AZBU02000014">
    <property type="protein sequence ID" value="TKR57771.1"/>
    <property type="molecule type" value="Genomic_DNA"/>
</dbReference>
<dbReference type="Gene3D" id="2.40.10.10">
    <property type="entry name" value="Trypsin-like serine proteases"/>
    <property type="match status" value="1"/>
</dbReference>
<proteinExistence type="predicted"/>
<dbReference type="InterPro" id="IPR009003">
    <property type="entry name" value="Peptidase_S1_PA"/>
</dbReference>
<dbReference type="SUPFAM" id="SSF50494">
    <property type="entry name" value="Trypsin-like serine proteases"/>
    <property type="match status" value="1"/>
</dbReference>
<reference evidence="2 3" key="2">
    <citation type="journal article" date="2019" name="G3 (Bethesda)">
        <title>Hybrid Assembly of the Genome of the Entomopathogenic Nematode Steinernema carpocapsae Identifies the X-Chromosome.</title>
        <authorList>
            <person name="Serra L."/>
            <person name="Macchietto M."/>
            <person name="Macias-Munoz A."/>
            <person name="McGill C.J."/>
            <person name="Rodriguez I.M."/>
            <person name="Rodriguez B."/>
            <person name="Murad R."/>
            <person name="Mortazavi A."/>
        </authorList>
    </citation>
    <scope>NUCLEOTIDE SEQUENCE [LARGE SCALE GENOMIC DNA]</scope>
    <source>
        <strain evidence="2 3">ALL</strain>
    </source>
</reference>
<gene>
    <name evidence="2" type="ORF">L596_030426</name>
</gene>
<keyword evidence="3" id="KW-1185">Reference proteome</keyword>
<comment type="caution">
    <text evidence="2">The sequence shown here is derived from an EMBL/GenBank/DDBJ whole genome shotgun (WGS) entry which is preliminary data.</text>
</comment>